<dbReference type="Pfam" id="PF01171">
    <property type="entry name" value="ATP_bind_3"/>
    <property type="match status" value="1"/>
</dbReference>
<evidence type="ECO:0000256" key="2">
    <source>
        <dbReference type="ARBA" id="ARBA00022490"/>
    </source>
</evidence>
<dbReference type="InterPro" id="IPR012795">
    <property type="entry name" value="tRNA_Ile_lys_synt_N"/>
</dbReference>
<dbReference type="InterPro" id="IPR012796">
    <property type="entry name" value="Lysidine-tRNA-synth_C"/>
</dbReference>
<dbReference type="HAMAP" id="MF_01161">
    <property type="entry name" value="tRNA_Ile_lys_synt"/>
    <property type="match status" value="1"/>
</dbReference>
<dbReference type="OrthoDB" id="9807403at2"/>
<proteinExistence type="inferred from homology"/>
<dbReference type="GO" id="GO:0006400">
    <property type="term" value="P:tRNA modification"/>
    <property type="evidence" value="ECO:0007669"/>
    <property type="project" value="UniProtKB-UniRule"/>
</dbReference>
<evidence type="ECO:0000259" key="9">
    <source>
        <dbReference type="SMART" id="SM00977"/>
    </source>
</evidence>
<organism evidence="10 11">
    <name type="scientific">Polaribacter atrinae</name>
    <dbReference type="NCBI Taxonomy" id="1333662"/>
    <lineage>
        <taxon>Bacteria</taxon>
        <taxon>Pseudomonadati</taxon>
        <taxon>Bacteroidota</taxon>
        <taxon>Flavobacteriia</taxon>
        <taxon>Flavobacteriales</taxon>
        <taxon>Flavobacteriaceae</taxon>
    </lineage>
</organism>
<evidence type="ECO:0000313" key="10">
    <source>
        <dbReference type="EMBL" id="OAD45520.1"/>
    </source>
</evidence>
<comment type="catalytic activity">
    <reaction evidence="7 8">
        <text>cytidine(34) in tRNA(Ile2) + L-lysine + ATP = lysidine(34) in tRNA(Ile2) + AMP + diphosphate + H(+)</text>
        <dbReference type="Rhea" id="RHEA:43744"/>
        <dbReference type="Rhea" id="RHEA-COMP:10625"/>
        <dbReference type="Rhea" id="RHEA-COMP:10670"/>
        <dbReference type="ChEBI" id="CHEBI:15378"/>
        <dbReference type="ChEBI" id="CHEBI:30616"/>
        <dbReference type="ChEBI" id="CHEBI:32551"/>
        <dbReference type="ChEBI" id="CHEBI:33019"/>
        <dbReference type="ChEBI" id="CHEBI:82748"/>
        <dbReference type="ChEBI" id="CHEBI:83665"/>
        <dbReference type="ChEBI" id="CHEBI:456215"/>
        <dbReference type="EC" id="6.3.4.19"/>
    </reaction>
</comment>
<evidence type="ECO:0000256" key="4">
    <source>
        <dbReference type="ARBA" id="ARBA00022694"/>
    </source>
</evidence>
<dbReference type="Gene3D" id="3.40.50.620">
    <property type="entry name" value="HUPs"/>
    <property type="match status" value="1"/>
</dbReference>
<evidence type="ECO:0000256" key="7">
    <source>
        <dbReference type="ARBA" id="ARBA00048539"/>
    </source>
</evidence>
<keyword evidence="3 8" id="KW-0436">Ligase</keyword>
<sequence length="438" mass="50804">MLKKLANHINQNLPFLKDKKLLIAISGGVDSVVLTHLLSTLKFDISLAHCNFNLRPIECDIDEEFVKNLGKNLNTKVFTIHFNTTEFAKENKQSTQIAARNLRYDWFNELIEKHQFDYILTAHHADDNLETFLINLTRGAGLDGLTGIPEINGNIVRPLLKFSRNDILTFVKENNISWREDKSNASTKYIRNKIRHQIVPILKEINPSLLETFDKTTAHLKESQQIVEDKVDEISTKTTVTVDNILNIDISKIEKLSNPKAYLYQLLKDYNFTEWNDVSNLLSAQSGKQILSKTHTLLKDRGFLLLSKKDFSTALEITTEIDENTTLITKPIHLRLENVQEKSTENKQTIYVDKHNLQFPLRLRKWQDGDFFYPTGMNGKKKLSKYFKDEKFSLLQKQNTWLLCNNDNAIIWVVGHRKDKRFDKKKETNTLLKISTKN</sequence>
<keyword evidence="6 8" id="KW-0067">ATP-binding</keyword>
<keyword evidence="11" id="KW-1185">Reference proteome</keyword>
<comment type="function">
    <text evidence="8">Ligates lysine onto the cytidine present at position 34 of the AUA codon-specific tRNA(Ile) that contains the anticodon CAU, in an ATP-dependent manner. Cytidine is converted to lysidine, thus changing the amino acid specificity of the tRNA from methionine to isoleucine.</text>
</comment>
<gene>
    <name evidence="8" type="primary">tilS</name>
    <name evidence="10" type="ORF">LPB303_07165</name>
</gene>
<dbReference type="RefSeq" id="WP_068449257.1">
    <property type="nucleotide sequence ID" value="NZ_CP150660.1"/>
</dbReference>
<evidence type="ECO:0000256" key="6">
    <source>
        <dbReference type="ARBA" id="ARBA00022840"/>
    </source>
</evidence>
<keyword evidence="5 8" id="KW-0547">Nucleotide-binding</keyword>
<dbReference type="EMBL" id="LVWE01000028">
    <property type="protein sequence ID" value="OAD45520.1"/>
    <property type="molecule type" value="Genomic_DNA"/>
</dbReference>
<feature type="binding site" evidence="8">
    <location>
        <begin position="26"/>
        <end position="31"/>
    </location>
    <ligand>
        <name>ATP</name>
        <dbReference type="ChEBI" id="CHEBI:30616"/>
    </ligand>
</feature>
<evidence type="ECO:0000256" key="1">
    <source>
        <dbReference type="ARBA" id="ARBA00004496"/>
    </source>
</evidence>
<dbReference type="NCBIfam" id="TIGR02433">
    <property type="entry name" value="lysidine_TilS_C"/>
    <property type="match status" value="1"/>
</dbReference>
<dbReference type="SUPFAM" id="SSF52402">
    <property type="entry name" value="Adenine nucleotide alpha hydrolases-like"/>
    <property type="match status" value="1"/>
</dbReference>
<comment type="domain">
    <text evidence="8">The N-terminal region contains the highly conserved SGGXDS motif, predicted to be a P-loop motif involved in ATP binding.</text>
</comment>
<dbReference type="PANTHER" id="PTHR43033">
    <property type="entry name" value="TRNA(ILE)-LYSIDINE SYNTHASE-RELATED"/>
    <property type="match status" value="1"/>
</dbReference>
<evidence type="ECO:0000313" key="11">
    <source>
        <dbReference type="Proteomes" id="UP000076923"/>
    </source>
</evidence>
<dbReference type="Proteomes" id="UP000076923">
    <property type="component" value="Unassembled WGS sequence"/>
</dbReference>
<dbReference type="GO" id="GO:0032267">
    <property type="term" value="F:tRNA(Ile)-lysidine synthase activity"/>
    <property type="evidence" value="ECO:0007669"/>
    <property type="project" value="UniProtKB-EC"/>
</dbReference>
<keyword evidence="2 8" id="KW-0963">Cytoplasm</keyword>
<dbReference type="GO" id="GO:0005737">
    <property type="term" value="C:cytoplasm"/>
    <property type="evidence" value="ECO:0007669"/>
    <property type="project" value="UniProtKB-SubCell"/>
</dbReference>
<dbReference type="AlphaFoldDB" id="A0A176TCD5"/>
<comment type="subcellular location">
    <subcellularLocation>
        <location evidence="1 8">Cytoplasm</location>
    </subcellularLocation>
</comment>
<comment type="caution">
    <text evidence="10">The sequence shown here is derived from an EMBL/GenBank/DDBJ whole genome shotgun (WGS) entry which is preliminary data.</text>
</comment>
<dbReference type="SUPFAM" id="SSF56037">
    <property type="entry name" value="PheT/TilS domain"/>
    <property type="match status" value="1"/>
</dbReference>
<feature type="domain" description="Lysidine-tRNA(Ile) synthetase C-terminal" evidence="9">
    <location>
        <begin position="361"/>
        <end position="434"/>
    </location>
</feature>
<dbReference type="STRING" id="1333662.LPB303_07165"/>
<dbReference type="InterPro" id="IPR012094">
    <property type="entry name" value="tRNA_Ile_lys_synt"/>
</dbReference>
<keyword evidence="4 8" id="KW-0819">tRNA processing</keyword>
<dbReference type="InterPro" id="IPR014729">
    <property type="entry name" value="Rossmann-like_a/b/a_fold"/>
</dbReference>
<dbReference type="InterPro" id="IPR011063">
    <property type="entry name" value="TilS/TtcA_N"/>
</dbReference>
<dbReference type="CDD" id="cd01992">
    <property type="entry name" value="TilS_N"/>
    <property type="match status" value="1"/>
</dbReference>
<reference evidence="10 11" key="1">
    <citation type="submission" date="2016-02" db="EMBL/GenBank/DDBJ databases">
        <title>Draft genome sequence of Polaribacter atrinae KACC17473.</title>
        <authorList>
            <person name="Shin S.-K."/>
            <person name="Yi H."/>
        </authorList>
    </citation>
    <scope>NUCLEOTIDE SEQUENCE [LARGE SCALE GENOMIC DNA]</scope>
    <source>
        <strain evidence="10 11">KACC 17473</strain>
    </source>
</reference>
<dbReference type="PANTHER" id="PTHR43033:SF1">
    <property type="entry name" value="TRNA(ILE)-LYSIDINE SYNTHASE-RELATED"/>
    <property type="match status" value="1"/>
</dbReference>
<name>A0A176TCD5_9FLAO</name>
<comment type="similarity">
    <text evidence="8">Belongs to the tRNA(Ile)-lysidine synthase family.</text>
</comment>
<dbReference type="SMART" id="SM00977">
    <property type="entry name" value="TilS_C"/>
    <property type="match status" value="1"/>
</dbReference>
<protein>
    <recommendedName>
        <fullName evidence="8">tRNA(Ile)-lysidine synthase</fullName>
        <ecNumber evidence="8">6.3.4.19</ecNumber>
    </recommendedName>
    <alternativeName>
        <fullName evidence="8">tRNA(Ile)-2-lysyl-cytidine synthase</fullName>
    </alternativeName>
    <alternativeName>
        <fullName evidence="8">tRNA(Ile)-lysidine synthetase</fullName>
    </alternativeName>
</protein>
<evidence type="ECO:0000256" key="8">
    <source>
        <dbReference type="HAMAP-Rule" id="MF_01161"/>
    </source>
</evidence>
<evidence type="ECO:0000256" key="3">
    <source>
        <dbReference type="ARBA" id="ARBA00022598"/>
    </source>
</evidence>
<dbReference type="EC" id="6.3.4.19" evidence="8"/>
<dbReference type="NCBIfam" id="TIGR02432">
    <property type="entry name" value="lysidine_TilS_N"/>
    <property type="match status" value="1"/>
</dbReference>
<accession>A0A176TCD5</accession>
<dbReference type="Pfam" id="PF11734">
    <property type="entry name" value="TilS_C"/>
    <property type="match status" value="1"/>
</dbReference>
<dbReference type="GO" id="GO:0005524">
    <property type="term" value="F:ATP binding"/>
    <property type="evidence" value="ECO:0007669"/>
    <property type="project" value="UniProtKB-UniRule"/>
</dbReference>
<evidence type="ECO:0000256" key="5">
    <source>
        <dbReference type="ARBA" id="ARBA00022741"/>
    </source>
</evidence>